<organism evidence="1 2">
    <name type="scientific">Mycoplasmopsis gallinacea</name>
    <dbReference type="NCBI Taxonomy" id="29556"/>
    <lineage>
        <taxon>Bacteria</taxon>
        <taxon>Bacillati</taxon>
        <taxon>Mycoplasmatota</taxon>
        <taxon>Mycoplasmoidales</taxon>
        <taxon>Metamycoplasmataceae</taxon>
        <taxon>Mycoplasmopsis</taxon>
    </lineage>
</organism>
<proteinExistence type="predicted"/>
<protein>
    <recommendedName>
        <fullName evidence="3">Nucleotidyltransferase</fullName>
    </recommendedName>
</protein>
<sequence>MKLNTINKLINKLKNIDNFIDNCAIQGSFSLFLQNAINRIPKDLDILTIN</sequence>
<evidence type="ECO:0000313" key="1">
    <source>
        <dbReference type="EMBL" id="VEU58600.1"/>
    </source>
</evidence>
<name>A0A449A2U7_9BACT</name>
<keyword evidence="2" id="KW-1185">Reference proteome</keyword>
<gene>
    <name evidence="1" type="ORF">NCTC10183_00368</name>
</gene>
<dbReference type="Proteomes" id="UP000290568">
    <property type="component" value="Chromosome"/>
</dbReference>
<dbReference type="AlphaFoldDB" id="A0A449A2U7"/>
<reference evidence="1 2" key="1">
    <citation type="submission" date="2019-01" db="EMBL/GenBank/DDBJ databases">
        <authorList>
            <consortium name="Pathogen Informatics"/>
        </authorList>
    </citation>
    <scope>NUCLEOTIDE SEQUENCE [LARGE SCALE GENOMIC DNA]</scope>
    <source>
        <strain evidence="1 2">NCTC10183</strain>
    </source>
</reference>
<dbReference type="EMBL" id="LR214950">
    <property type="protein sequence ID" value="VEU58600.1"/>
    <property type="molecule type" value="Genomic_DNA"/>
</dbReference>
<accession>A0A449A2U7</accession>
<evidence type="ECO:0000313" key="2">
    <source>
        <dbReference type="Proteomes" id="UP000290568"/>
    </source>
</evidence>
<evidence type="ECO:0008006" key="3">
    <source>
        <dbReference type="Google" id="ProtNLM"/>
    </source>
</evidence>